<keyword evidence="6" id="KW-0479">Metal-binding</keyword>
<organism evidence="13 14">
    <name type="scientific">Providencia rettgeri</name>
    <dbReference type="NCBI Taxonomy" id="587"/>
    <lineage>
        <taxon>Bacteria</taxon>
        <taxon>Pseudomonadati</taxon>
        <taxon>Pseudomonadota</taxon>
        <taxon>Gammaproteobacteria</taxon>
        <taxon>Enterobacterales</taxon>
        <taxon>Morganellaceae</taxon>
        <taxon>Providencia</taxon>
    </lineage>
</organism>
<keyword evidence="12" id="KW-0812">Transmembrane</keyword>
<keyword evidence="10" id="KW-0408">Iron</keyword>
<evidence type="ECO:0000256" key="4">
    <source>
        <dbReference type="ARBA" id="ARBA00022448"/>
    </source>
</evidence>
<keyword evidence="12" id="KW-1133">Transmembrane helix</keyword>
<dbReference type="GO" id="GO:0009061">
    <property type="term" value="P:anaerobic respiration"/>
    <property type="evidence" value="ECO:0007669"/>
    <property type="project" value="InterPro"/>
</dbReference>
<dbReference type="InterPro" id="IPR036280">
    <property type="entry name" value="Multihaem_cyt_sf"/>
</dbReference>
<keyword evidence="8" id="KW-0574">Periplasm</keyword>
<dbReference type="Gene3D" id="1.10.1130.10">
    <property type="entry name" value="Flavocytochrome C3, Chain A"/>
    <property type="match status" value="1"/>
</dbReference>
<evidence type="ECO:0000256" key="10">
    <source>
        <dbReference type="ARBA" id="ARBA00023004"/>
    </source>
</evidence>
<evidence type="ECO:0000256" key="8">
    <source>
        <dbReference type="ARBA" id="ARBA00022764"/>
    </source>
</evidence>
<protein>
    <recommendedName>
        <fullName evidence="3">Periplasmic nitrate reductase, electron transfer subunit</fullName>
    </recommendedName>
    <alternativeName>
        <fullName evidence="11">Diheme cytochrome c NapB</fullName>
    </alternativeName>
</protein>
<keyword evidence="9" id="KW-0249">Electron transport</keyword>
<keyword evidence="5" id="KW-0349">Heme</keyword>
<evidence type="ECO:0000256" key="5">
    <source>
        <dbReference type="ARBA" id="ARBA00022617"/>
    </source>
</evidence>
<dbReference type="Pfam" id="PF03892">
    <property type="entry name" value="NapB"/>
    <property type="match status" value="1"/>
</dbReference>
<name>A0A939NAZ7_PRORE</name>
<feature type="transmembrane region" description="Helical" evidence="12">
    <location>
        <begin position="19"/>
        <end position="35"/>
    </location>
</feature>
<evidence type="ECO:0000256" key="1">
    <source>
        <dbReference type="ARBA" id="ARBA00004418"/>
    </source>
</evidence>
<dbReference type="InterPro" id="IPR005591">
    <property type="entry name" value="NapB"/>
</dbReference>
<dbReference type="PANTHER" id="PTHR38604:SF1">
    <property type="entry name" value="PERIPLASMIC NITRATE REDUCTASE, ELECTRON TRANSFER SUBUNIT"/>
    <property type="match status" value="1"/>
</dbReference>
<accession>A0A939NAZ7</accession>
<proteinExistence type="inferred from homology"/>
<reference evidence="13" key="1">
    <citation type="submission" date="2021-03" db="EMBL/GenBank/DDBJ databases">
        <title>Molecular epidemiology and mechanisms of colistin and carbapenem resistance in Enterobacteriaceae from clinical isolates, the environment and porcine samples in Pretoria, South Africa.</title>
        <authorList>
            <person name="Bogoshi D."/>
            <person name="Mbelle N.M."/>
            <person name="Naidoo V."/>
            <person name="Osei Sekyere J."/>
        </authorList>
    </citation>
    <scope>NUCLEOTIDE SEQUENCE</scope>
    <source>
        <strain evidence="13">C052</strain>
    </source>
</reference>
<keyword evidence="4" id="KW-0813">Transport</keyword>
<dbReference type="GO" id="GO:0042597">
    <property type="term" value="C:periplasmic space"/>
    <property type="evidence" value="ECO:0007669"/>
    <property type="project" value="UniProtKB-SubCell"/>
</dbReference>
<sequence>MALNYVNQPPMIPHSVEGYQLPLILIVLFAMPWCGKLSHHRGTARVSPTHFYGCNRQVLGEVAPNRYFCLLCHVPQSDTAPIVDNTFTHPKFWEIRWELCQITMISNK</sequence>
<dbReference type="SUPFAM" id="SSF48695">
    <property type="entry name" value="Multiheme cytochromes"/>
    <property type="match status" value="1"/>
</dbReference>
<dbReference type="EMBL" id="JAGETQ010000070">
    <property type="protein sequence ID" value="MBO1916334.1"/>
    <property type="molecule type" value="Genomic_DNA"/>
</dbReference>
<evidence type="ECO:0000256" key="2">
    <source>
        <dbReference type="ARBA" id="ARBA00007368"/>
    </source>
</evidence>
<dbReference type="AlphaFoldDB" id="A0A939NAZ7"/>
<evidence type="ECO:0000256" key="9">
    <source>
        <dbReference type="ARBA" id="ARBA00022982"/>
    </source>
</evidence>
<keyword evidence="12" id="KW-0472">Membrane</keyword>
<evidence type="ECO:0000313" key="14">
    <source>
        <dbReference type="Proteomes" id="UP000664477"/>
    </source>
</evidence>
<dbReference type="GO" id="GO:0046872">
    <property type="term" value="F:metal ion binding"/>
    <property type="evidence" value="ECO:0007669"/>
    <property type="project" value="UniProtKB-KW"/>
</dbReference>
<evidence type="ECO:0000256" key="3">
    <source>
        <dbReference type="ARBA" id="ARBA00013773"/>
    </source>
</evidence>
<dbReference type="PANTHER" id="PTHR38604">
    <property type="entry name" value="PERIPLASMIC NITRATE REDUCTASE, ELECTRON TRANSFER SUBUNIT"/>
    <property type="match status" value="1"/>
</dbReference>
<evidence type="ECO:0000256" key="7">
    <source>
        <dbReference type="ARBA" id="ARBA00022729"/>
    </source>
</evidence>
<comment type="caution">
    <text evidence="13">The sequence shown here is derived from an EMBL/GenBank/DDBJ whole genome shotgun (WGS) entry which is preliminary data.</text>
</comment>
<gene>
    <name evidence="13" type="ORF">J4727_12805</name>
</gene>
<dbReference type="Proteomes" id="UP000664477">
    <property type="component" value="Unassembled WGS sequence"/>
</dbReference>
<comment type="similarity">
    <text evidence="2">Belongs to the NapB family.</text>
</comment>
<evidence type="ECO:0000256" key="12">
    <source>
        <dbReference type="SAM" id="Phobius"/>
    </source>
</evidence>
<evidence type="ECO:0000256" key="6">
    <source>
        <dbReference type="ARBA" id="ARBA00022723"/>
    </source>
</evidence>
<evidence type="ECO:0000256" key="11">
    <source>
        <dbReference type="ARBA" id="ARBA00031832"/>
    </source>
</evidence>
<keyword evidence="7" id="KW-0732">Signal</keyword>
<evidence type="ECO:0000313" key="13">
    <source>
        <dbReference type="EMBL" id="MBO1916334.1"/>
    </source>
</evidence>
<comment type="subcellular location">
    <subcellularLocation>
        <location evidence="1">Periplasm</location>
    </subcellularLocation>
</comment>